<dbReference type="Pfam" id="PF09418">
    <property type="entry name" value="DUF2009"/>
    <property type="match status" value="1"/>
</dbReference>
<dbReference type="InterPro" id="IPR018553">
    <property type="entry name" value="E2_Ub-conjug_enz"/>
</dbReference>
<accession>A0AAW1NL19</accession>
<feature type="region of interest" description="Disordered" evidence="1">
    <location>
        <begin position="145"/>
        <end position="198"/>
    </location>
</feature>
<feature type="region of interest" description="Disordered" evidence="1">
    <location>
        <begin position="12"/>
        <end position="39"/>
    </location>
</feature>
<dbReference type="PANTHER" id="PTHR31560:SF0">
    <property type="entry name" value="UPF0652 PROTEIN C22H10.08"/>
    <property type="match status" value="1"/>
</dbReference>
<name>A0AAW1NL19_9CHLO</name>
<gene>
    <name evidence="3" type="ORF">WJX73_010361</name>
</gene>
<feature type="compositionally biased region" description="Low complexity" evidence="1">
    <location>
        <begin position="172"/>
        <end position="181"/>
    </location>
</feature>
<feature type="compositionally biased region" description="Polar residues" evidence="1">
    <location>
        <begin position="20"/>
        <end position="31"/>
    </location>
</feature>
<evidence type="ECO:0000259" key="2">
    <source>
        <dbReference type="Pfam" id="PF09418"/>
    </source>
</evidence>
<evidence type="ECO:0000313" key="4">
    <source>
        <dbReference type="Proteomes" id="UP001465755"/>
    </source>
</evidence>
<evidence type="ECO:0000256" key="1">
    <source>
        <dbReference type="SAM" id="MobiDB-lite"/>
    </source>
</evidence>
<comment type="caution">
    <text evidence="3">The sequence shown here is derived from an EMBL/GenBank/DDBJ whole genome shotgun (WGS) entry which is preliminary data.</text>
</comment>
<dbReference type="InterPro" id="IPR057668">
    <property type="entry name" value="E2_Ub-conjug_enz_C"/>
</dbReference>
<feature type="domain" description="Non-canonical E2 ubiquitin-conjugating enzyme C-terminal" evidence="2">
    <location>
        <begin position="220"/>
        <end position="675"/>
    </location>
</feature>
<proteinExistence type="predicted"/>
<organism evidence="3 4">
    <name type="scientific">Symbiochloris irregularis</name>
    <dbReference type="NCBI Taxonomy" id="706552"/>
    <lineage>
        <taxon>Eukaryota</taxon>
        <taxon>Viridiplantae</taxon>
        <taxon>Chlorophyta</taxon>
        <taxon>core chlorophytes</taxon>
        <taxon>Trebouxiophyceae</taxon>
        <taxon>Trebouxiales</taxon>
        <taxon>Trebouxiaceae</taxon>
        <taxon>Symbiochloris</taxon>
    </lineage>
</organism>
<keyword evidence="4" id="KW-1185">Reference proteome</keyword>
<dbReference type="AlphaFoldDB" id="A0AAW1NL19"/>
<dbReference type="EMBL" id="JALJOQ010000229">
    <property type="protein sequence ID" value="KAK9788306.1"/>
    <property type="molecule type" value="Genomic_DNA"/>
</dbReference>
<reference evidence="3 4" key="1">
    <citation type="journal article" date="2024" name="Nat. Commun.">
        <title>Phylogenomics reveals the evolutionary origins of lichenization in chlorophyte algae.</title>
        <authorList>
            <person name="Puginier C."/>
            <person name="Libourel C."/>
            <person name="Otte J."/>
            <person name="Skaloud P."/>
            <person name="Haon M."/>
            <person name="Grisel S."/>
            <person name="Petersen M."/>
            <person name="Berrin J.G."/>
            <person name="Delaux P.M."/>
            <person name="Dal Grande F."/>
            <person name="Keller J."/>
        </authorList>
    </citation>
    <scope>NUCLEOTIDE SEQUENCE [LARGE SCALE GENOMIC DNA]</scope>
    <source>
        <strain evidence="3 4">SAG 2036</strain>
    </source>
</reference>
<evidence type="ECO:0000313" key="3">
    <source>
        <dbReference type="EMBL" id="KAK9788306.1"/>
    </source>
</evidence>
<dbReference type="PANTHER" id="PTHR31560">
    <property type="entry name" value="UPF0652 PROTEIN C16A11.03C-RELATED"/>
    <property type="match status" value="1"/>
</dbReference>
<sequence length="679" mass="75107">MPDRTNYALASVLDGGGTGTEISAGTAQLDNGQGEDSGLQQALDEEHQLRVKAEGTAENYARRLTVAQEQSAEYALERQNEVALLLQQAEQLGSVLQQCSASPASGTDELRAAGQRAEVLSASLRDIVKEASAFATQQKEAAARTKRSFSEAKLTQDGSGDVDMKRMRDDSGSGSDSSRSSPEGVEWEAVEPGPDGMSDRALTNGQSAAAAVVDTDFTDRARYIPLRLSVVERRLLRLLEAALSVSEYTDKVDVLSWSRRGARIHAQLKDICAILSGLMVAQDYKRGQQLLVGRNFSDNAEFFQDCFEVGRRFKIMNPDRMRSDYGKLMYLLMDAAEPDIQELLEFNCIRPLRTVYSMLEEGGGLELLRDPLLAQATAEIAAGDRPRIEIQRDIKVKERARTNLTRKYRNAGLTEEDIHLCIVSLADNNTFLAFNRDPVDAMIDQLHAYFSPDSAEPGASLAISGGLEGARLTHSHARQFAYVLQSLTLWREIMHDMFRLWCLAEADLLSDKAGYRLVNTGQGLNRVQQAPAIGKAMRGILHRCQQRVPSWVGSSVVHLGDHNVPNALMFIDKYTQVPRILNPVVLVLRNLPQLCRDEDLNAYVHKVFGGIEACRKAILLDFFRHAFDGSGADNFFDAGSCIDGRLTSAWHWGSKIEKKPYHPVFLLAGFTGFDGEFVK</sequence>
<protein>
    <recommendedName>
        <fullName evidence="2">Non-canonical E2 ubiquitin-conjugating enzyme C-terminal domain-containing protein</fullName>
    </recommendedName>
</protein>
<dbReference type="Proteomes" id="UP001465755">
    <property type="component" value="Unassembled WGS sequence"/>
</dbReference>
<feature type="compositionally biased region" description="Basic and acidic residues" evidence="1">
    <location>
        <begin position="162"/>
        <end position="171"/>
    </location>
</feature>